<protein>
    <submittedName>
        <fullName evidence="1">Uncharacterized protein</fullName>
    </submittedName>
</protein>
<accession>A0A286A0D9</accession>
<reference evidence="2" key="1">
    <citation type="submission" date="2017-09" db="EMBL/GenBank/DDBJ databases">
        <authorList>
            <person name="Varghese N."/>
            <person name="Submissions S."/>
        </authorList>
    </citation>
    <scope>NUCLEOTIDE SEQUENCE [LARGE SCALE GENOMIC DNA]</scope>
    <source>
        <strain evidence="2">CGMCC 1.12803</strain>
    </source>
</reference>
<dbReference type="OrthoDB" id="797136at2"/>
<name>A0A286A0D9_9SPHI</name>
<evidence type="ECO:0000313" key="1">
    <source>
        <dbReference type="EMBL" id="SOD15355.1"/>
    </source>
</evidence>
<proteinExistence type="predicted"/>
<gene>
    <name evidence="1" type="ORF">SAMN06297358_2344</name>
</gene>
<organism evidence="1 2">
    <name type="scientific">Pedobacter xixiisoli</name>
    <dbReference type="NCBI Taxonomy" id="1476464"/>
    <lineage>
        <taxon>Bacteria</taxon>
        <taxon>Pseudomonadati</taxon>
        <taxon>Bacteroidota</taxon>
        <taxon>Sphingobacteriia</taxon>
        <taxon>Sphingobacteriales</taxon>
        <taxon>Sphingobacteriaceae</taxon>
        <taxon>Pedobacter</taxon>
    </lineage>
</organism>
<dbReference type="Proteomes" id="UP000219281">
    <property type="component" value="Unassembled WGS sequence"/>
</dbReference>
<dbReference type="RefSeq" id="WP_097132038.1">
    <property type="nucleotide sequence ID" value="NZ_OCMT01000002.1"/>
</dbReference>
<keyword evidence="2" id="KW-1185">Reference proteome</keyword>
<sequence length="160" mass="18475">MQKFTFDLKKLVFFSFSLAFLLLSGFVSSGDSRAFIHGWLNKYYDKDGQVEALKRYELNVTNSGFCRFRKVYANGKEEFFSFNLSRFSSMDYYGNTTSGELWLRTKNDDVIVQTRNDRQGAVDSMSTYMVVPLKGIDEEKLNELASHFRALMQTSLVANK</sequence>
<evidence type="ECO:0000313" key="2">
    <source>
        <dbReference type="Proteomes" id="UP000219281"/>
    </source>
</evidence>
<dbReference type="EMBL" id="OCMT01000002">
    <property type="protein sequence ID" value="SOD15355.1"/>
    <property type="molecule type" value="Genomic_DNA"/>
</dbReference>
<dbReference type="AlphaFoldDB" id="A0A286A0D9"/>